<dbReference type="Proteomes" id="UP000326464">
    <property type="component" value="Unassembled WGS sequence"/>
</dbReference>
<evidence type="ECO:0000313" key="4">
    <source>
        <dbReference type="Proteomes" id="UP000326464"/>
    </source>
</evidence>
<dbReference type="GO" id="GO:0006208">
    <property type="term" value="P:pyrimidine nucleobase catabolic process"/>
    <property type="evidence" value="ECO:0007669"/>
    <property type="project" value="TreeGrafter"/>
</dbReference>
<dbReference type="OrthoDB" id="8901155at2"/>
<dbReference type="GO" id="GO:0010181">
    <property type="term" value="F:FMN binding"/>
    <property type="evidence" value="ECO:0007669"/>
    <property type="project" value="InterPro"/>
</dbReference>
<accession>A0A7X1NQJ3</accession>
<dbReference type="RefSeq" id="WP_152814911.1">
    <property type="nucleotide sequence ID" value="NZ_VJXX01000002.1"/>
</dbReference>
<name>A0A7X1NQJ3_9MICC</name>
<dbReference type="SMART" id="SM00903">
    <property type="entry name" value="Flavin_Reduct"/>
    <property type="match status" value="1"/>
</dbReference>
<dbReference type="Gene3D" id="2.30.110.10">
    <property type="entry name" value="Electron Transport, Fmn-binding Protein, Chain A"/>
    <property type="match status" value="1"/>
</dbReference>
<dbReference type="PANTHER" id="PTHR30466">
    <property type="entry name" value="FLAVIN REDUCTASE"/>
    <property type="match status" value="1"/>
</dbReference>
<comment type="caution">
    <text evidence="3">The sequence shown here is derived from an EMBL/GenBank/DDBJ whole genome shotgun (WGS) entry which is preliminary data.</text>
</comment>
<keyword evidence="1" id="KW-0560">Oxidoreductase</keyword>
<dbReference type="Pfam" id="PF01613">
    <property type="entry name" value="Flavin_Reduct"/>
    <property type="match status" value="1"/>
</dbReference>
<feature type="domain" description="Flavin reductase like" evidence="2">
    <location>
        <begin position="52"/>
        <end position="194"/>
    </location>
</feature>
<evidence type="ECO:0000259" key="2">
    <source>
        <dbReference type="SMART" id="SM00903"/>
    </source>
</evidence>
<evidence type="ECO:0000256" key="1">
    <source>
        <dbReference type="ARBA" id="ARBA00023002"/>
    </source>
</evidence>
<evidence type="ECO:0000313" key="3">
    <source>
        <dbReference type="EMBL" id="MPY11121.1"/>
    </source>
</evidence>
<reference evidence="4" key="1">
    <citation type="submission" date="2019-07" db="EMBL/GenBank/DDBJ databases">
        <title>Arthrobacter KR32 sp. nov., isolated from mountain cheese made of cows milk.</title>
        <authorList>
            <person name="Flegler A."/>
        </authorList>
    </citation>
    <scope>NUCLEOTIDE SEQUENCE [LARGE SCALE GENOMIC DNA]</scope>
    <source>
        <strain evidence="4">KR32</strain>
    </source>
</reference>
<organism evidence="3 4">
    <name type="scientific">Arthrobacter bussei</name>
    <dbReference type="NCBI Taxonomy" id="2594179"/>
    <lineage>
        <taxon>Bacteria</taxon>
        <taxon>Bacillati</taxon>
        <taxon>Actinomycetota</taxon>
        <taxon>Actinomycetes</taxon>
        <taxon>Micrococcales</taxon>
        <taxon>Micrococcaceae</taxon>
        <taxon>Arthrobacter</taxon>
    </lineage>
</organism>
<dbReference type="EMBL" id="VJXX01000002">
    <property type="protein sequence ID" value="MPY11121.1"/>
    <property type="molecule type" value="Genomic_DNA"/>
</dbReference>
<dbReference type="AlphaFoldDB" id="A0A7X1NQJ3"/>
<sequence>MAARRTLLLGGTISARAVPAVEPRRNHVTNPSAAPDLPAFAEPHAESFREVFRRHAAGVAIITATYDGVPFGFTATSVASLSAEPPRFSFNMARTSSSWPAVANTNFVGVHMLSTENEGLANRFARTKDRFTGDHWEPGPEGVPILRDVAGWLVGRISMRLSFENNAVVVAEVVAGSIGADGAPLLYHGGSYGTPTATDYVI</sequence>
<dbReference type="InterPro" id="IPR012349">
    <property type="entry name" value="Split_barrel_FMN-bd"/>
</dbReference>
<protein>
    <submittedName>
        <fullName evidence="3">Flavin reductase family protein</fullName>
    </submittedName>
</protein>
<dbReference type="PANTHER" id="PTHR30466:SF1">
    <property type="entry name" value="FMN REDUCTASE (NADH) RUTF"/>
    <property type="match status" value="1"/>
</dbReference>
<dbReference type="GO" id="GO:0042602">
    <property type="term" value="F:riboflavin reductase (NADPH) activity"/>
    <property type="evidence" value="ECO:0007669"/>
    <property type="project" value="TreeGrafter"/>
</dbReference>
<proteinExistence type="predicted"/>
<keyword evidence="4" id="KW-1185">Reference proteome</keyword>
<dbReference type="InterPro" id="IPR002563">
    <property type="entry name" value="Flavin_Rdtase-like_dom"/>
</dbReference>
<dbReference type="InterPro" id="IPR050268">
    <property type="entry name" value="NADH-dep_flavin_reductase"/>
</dbReference>
<dbReference type="SUPFAM" id="SSF50475">
    <property type="entry name" value="FMN-binding split barrel"/>
    <property type="match status" value="1"/>
</dbReference>
<gene>
    <name evidence="3" type="ORF">FNH21_10390</name>
</gene>